<dbReference type="PANTHER" id="PTHR43157">
    <property type="entry name" value="PHOSPHATIDYLINOSITOL-GLYCAN BIOSYNTHESIS CLASS F PROTEIN-RELATED"/>
    <property type="match status" value="1"/>
</dbReference>
<dbReference type="PANTHER" id="PTHR43157:SF31">
    <property type="entry name" value="PHOSPHATIDYLINOSITOL-GLYCAN BIOSYNTHESIS CLASS F PROTEIN"/>
    <property type="match status" value="1"/>
</dbReference>
<keyword evidence="1" id="KW-0560">Oxidoreductase</keyword>
<comment type="similarity">
    <text evidence="2">Belongs to the short-chain dehydrogenases/reductases (SDR) family.</text>
</comment>
<dbReference type="InterPro" id="IPR036291">
    <property type="entry name" value="NAD(P)-bd_dom_sf"/>
</dbReference>
<dbReference type="InterPro" id="IPR002347">
    <property type="entry name" value="SDR_fam"/>
</dbReference>
<reference evidence="3 4" key="1">
    <citation type="submission" date="2020-03" db="EMBL/GenBank/DDBJ databases">
        <title>Cyclobacterium plantarum sp. nov., a marine bacterium isolated from a coastal-marine wetland.</title>
        <authorList>
            <person name="Sanchez-Porro C."/>
            <person name="Ventosa A."/>
            <person name="Amoozegar M."/>
        </authorList>
    </citation>
    <scope>NUCLEOTIDE SEQUENCE [LARGE SCALE GENOMIC DNA]</scope>
    <source>
        <strain evidence="3 4">GBPx2</strain>
    </source>
</reference>
<dbReference type="Proteomes" id="UP000649799">
    <property type="component" value="Unassembled WGS sequence"/>
</dbReference>
<protein>
    <submittedName>
        <fullName evidence="3">SDR family NAD(P)-dependent oxidoreductase</fullName>
    </submittedName>
</protein>
<gene>
    <name evidence="3" type="ORF">G9Q97_14345</name>
</gene>
<dbReference type="PRINTS" id="PR00081">
    <property type="entry name" value="GDHRDH"/>
</dbReference>
<evidence type="ECO:0000256" key="2">
    <source>
        <dbReference type="RuleBase" id="RU000363"/>
    </source>
</evidence>
<sequence length="281" mass="30935">MHLVITGPTSGIGAEKVKALAPKFTKIFLLVRDMEKARTLVNKLNSQDKADKFILVYCDLADLASVKKAAAEIAKHTDSVDVLINNAGGIFPEKTTTKDQLELTFSANHLGHYLLTLQLMPLLTHNSGARIINVSSEAHKAASVDLTDLQFEKGYSSFKAYANAKLFNILFTKSLAEKFGDQHIEAYALHPGVVNTNFGQQSKGFFKLLLSLFKPFMISPKKGAETGIFLASVNKVPGKNGDYFKKSKVSSASKKAESKKLRDQIWDRSEKLVKAITENRA</sequence>
<dbReference type="EMBL" id="JAANYN010000005">
    <property type="protein sequence ID" value="NHE57991.1"/>
    <property type="molecule type" value="Genomic_DNA"/>
</dbReference>
<evidence type="ECO:0000256" key="1">
    <source>
        <dbReference type="ARBA" id="ARBA00023002"/>
    </source>
</evidence>
<organism evidence="3 4">
    <name type="scientific">Cyclobacterium plantarum</name>
    <dbReference type="NCBI Taxonomy" id="2716263"/>
    <lineage>
        <taxon>Bacteria</taxon>
        <taxon>Pseudomonadati</taxon>
        <taxon>Bacteroidota</taxon>
        <taxon>Cytophagia</taxon>
        <taxon>Cytophagales</taxon>
        <taxon>Cyclobacteriaceae</taxon>
        <taxon>Cyclobacterium</taxon>
    </lineage>
</organism>
<accession>A0ABX0HCT9</accession>
<evidence type="ECO:0000313" key="4">
    <source>
        <dbReference type="Proteomes" id="UP000649799"/>
    </source>
</evidence>
<evidence type="ECO:0000313" key="3">
    <source>
        <dbReference type="EMBL" id="NHE57991.1"/>
    </source>
</evidence>
<dbReference type="SUPFAM" id="SSF51735">
    <property type="entry name" value="NAD(P)-binding Rossmann-fold domains"/>
    <property type="match status" value="1"/>
</dbReference>
<name>A0ABX0HCT9_9BACT</name>
<dbReference type="Gene3D" id="3.40.50.720">
    <property type="entry name" value="NAD(P)-binding Rossmann-like Domain"/>
    <property type="match status" value="1"/>
</dbReference>
<dbReference type="Pfam" id="PF00106">
    <property type="entry name" value="adh_short"/>
    <property type="match status" value="1"/>
</dbReference>
<dbReference type="RefSeq" id="WP_166147953.1">
    <property type="nucleotide sequence ID" value="NZ_JAANYN010000005.1"/>
</dbReference>
<proteinExistence type="inferred from homology"/>
<keyword evidence="4" id="KW-1185">Reference proteome</keyword>
<dbReference type="PRINTS" id="PR00080">
    <property type="entry name" value="SDRFAMILY"/>
</dbReference>
<comment type="caution">
    <text evidence="3">The sequence shown here is derived from an EMBL/GenBank/DDBJ whole genome shotgun (WGS) entry which is preliminary data.</text>
</comment>